<evidence type="ECO:0000256" key="6">
    <source>
        <dbReference type="ARBA" id="ARBA00022729"/>
    </source>
</evidence>
<feature type="domain" description="MD-2-related lipid-recognition" evidence="9">
    <location>
        <begin position="44"/>
        <end position="166"/>
    </location>
</feature>
<accession>A0A9P9AQN5</accession>
<dbReference type="FunFam" id="2.60.40.770:FF:000004">
    <property type="entry name" value="Phosphatidylglycerol/phosphatidylinositol transfer protein"/>
    <property type="match status" value="1"/>
</dbReference>
<keyword evidence="7" id="KW-0445">Lipid transport</keyword>
<organism evidence="10 11">
    <name type="scientific">Thelonectria olida</name>
    <dbReference type="NCBI Taxonomy" id="1576542"/>
    <lineage>
        <taxon>Eukaryota</taxon>
        <taxon>Fungi</taxon>
        <taxon>Dikarya</taxon>
        <taxon>Ascomycota</taxon>
        <taxon>Pezizomycotina</taxon>
        <taxon>Sordariomycetes</taxon>
        <taxon>Hypocreomycetidae</taxon>
        <taxon>Hypocreales</taxon>
        <taxon>Nectriaceae</taxon>
        <taxon>Thelonectria</taxon>
    </lineage>
</organism>
<feature type="chain" id="PRO_5040417168" description="Phosphatidylglycerol/phosphatidylinositol transfer protein" evidence="8">
    <location>
        <begin position="20"/>
        <end position="179"/>
    </location>
</feature>
<dbReference type="Gene3D" id="2.60.40.770">
    <property type="match status" value="1"/>
</dbReference>
<evidence type="ECO:0000313" key="11">
    <source>
        <dbReference type="Proteomes" id="UP000777438"/>
    </source>
</evidence>
<reference evidence="10 11" key="1">
    <citation type="journal article" date="2021" name="Nat. Commun.">
        <title>Genetic determinants of endophytism in the Arabidopsis root mycobiome.</title>
        <authorList>
            <person name="Mesny F."/>
            <person name="Miyauchi S."/>
            <person name="Thiergart T."/>
            <person name="Pickel B."/>
            <person name="Atanasova L."/>
            <person name="Karlsson M."/>
            <person name="Huettel B."/>
            <person name="Barry K.W."/>
            <person name="Haridas S."/>
            <person name="Chen C."/>
            <person name="Bauer D."/>
            <person name="Andreopoulos W."/>
            <person name="Pangilinan J."/>
            <person name="LaButti K."/>
            <person name="Riley R."/>
            <person name="Lipzen A."/>
            <person name="Clum A."/>
            <person name="Drula E."/>
            <person name="Henrissat B."/>
            <person name="Kohler A."/>
            <person name="Grigoriev I.V."/>
            <person name="Martin F.M."/>
            <person name="Hacquard S."/>
        </authorList>
    </citation>
    <scope>NUCLEOTIDE SEQUENCE [LARGE SCALE GENOMIC DNA]</scope>
    <source>
        <strain evidence="10 11">MPI-CAGE-CH-0241</strain>
    </source>
</reference>
<feature type="signal peptide" evidence="8">
    <location>
        <begin position="1"/>
        <end position="19"/>
    </location>
</feature>
<evidence type="ECO:0000256" key="1">
    <source>
        <dbReference type="ARBA" id="ARBA00002053"/>
    </source>
</evidence>
<dbReference type="CDD" id="cd00917">
    <property type="entry name" value="PG-PI_TP"/>
    <property type="match status" value="1"/>
</dbReference>
<dbReference type="AlphaFoldDB" id="A0A9P9AQN5"/>
<comment type="similarity">
    <text evidence="2">Belongs to the NPC2 family.</text>
</comment>
<dbReference type="SMART" id="SM00737">
    <property type="entry name" value="ML"/>
    <property type="match status" value="1"/>
</dbReference>
<dbReference type="InterPro" id="IPR039670">
    <property type="entry name" value="NPC2-like"/>
</dbReference>
<evidence type="ECO:0000256" key="2">
    <source>
        <dbReference type="ARBA" id="ARBA00006370"/>
    </source>
</evidence>
<evidence type="ECO:0000256" key="4">
    <source>
        <dbReference type="ARBA" id="ARBA00016056"/>
    </source>
</evidence>
<evidence type="ECO:0000313" key="10">
    <source>
        <dbReference type="EMBL" id="KAH6895312.1"/>
    </source>
</evidence>
<evidence type="ECO:0000256" key="3">
    <source>
        <dbReference type="ARBA" id="ARBA00011245"/>
    </source>
</evidence>
<sequence>MRFSTVTACLATCLAPAAALSVFNGKAPAIAVDDDLKIPGDSPLELCKGDHAADLVVIDRVDLAPNPPQPGKELVIKASGTVKKTIEKGAYVKIVVKYGLIQLLSTTADLCDEVANVDLECPIKDGYLQITKSVDIPNEIPPGKYTVTADVYTGDDVPITCLTAAVAFSRSSYFFASDL</sequence>
<protein>
    <recommendedName>
        <fullName evidence="4">Phosphatidylglycerol/phosphatidylinositol transfer protein</fullName>
    </recommendedName>
</protein>
<dbReference type="GO" id="GO:0032934">
    <property type="term" value="F:sterol binding"/>
    <property type="evidence" value="ECO:0007669"/>
    <property type="project" value="InterPro"/>
</dbReference>
<keyword evidence="5" id="KW-0813">Transport</keyword>
<dbReference type="InterPro" id="IPR014756">
    <property type="entry name" value="Ig_E-set"/>
</dbReference>
<keyword evidence="6 8" id="KW-0732">Signal</keyword>
<dbReference type="OrthoDB" id="6409159at2759"/>
<comment type="subunit">
    <text evidence="3">Monomer.</text>
</comment>
<comment type="caution">
    <text evidence="10">The sequence shown here is derived from an EMBL/GenBank/DDBJ whole genome shotgun (WGS) entry which is preliminary data.</text>
</comment>
<dbReference type="GO" id="GO:0032366">
    <property type="term" value="P:intracellular sterol transport"/>
    <property type="evidence" value="ECO:0007669"/>
    <property type="project" value="InterPro"/>
</dbReference>
<dbReference type="PANTHER" id="PTHR11306:SF0">
    <property type="entry name" value="PHOSPHATIDYLGLYCEROL_PHOSPHATIDYLINOSITOL TRANSFER PROTEIN"/>
    <property type="match status" value="1"/>
</dbReference>
<dbReference type="InterPro" id="IPR003172">
    <property type="entry name" value="ML_dom"/>
</dbReference>
<name>A0A9P9AQN5_9HYPO</name>
<comment type="function">
    <text evidence="1">Catalyzes the intermembrane transfer of phosphatidylglycerol and phosphatidylinositol.</text>
</comment>
<dbReference type="EMBL" id="JAGPYM010000004">
    <property type="protein sequence ID" value="KAH6895312.1"/>
    <property type="molecule type" value="Genomic_DNA"/>
</dbReference>
<evidence type="ECO:0000256" key="7">
    <source>
        <dbReference type="ARBA" id="ARBA00023055"/>
    </source>
</evidence>
<dbReference type="InterPro" id="IPR033917">
    <property type="entry name" value="ML_PG-PI_TP"/>
</dbReference>
<keyword evidence="11" id="KW-1185">Reference proteome</keyword>
<evidence type="ECO:0000256" key="5">
    <source>
        <dbReference type="ARBA" id="ARBA00022448"/>
    </source>
</evidence>
<evidence type="ECO:0000259" key="9">
    <source>
        <dbReference type="SMART" id="SM00737"/>
    </source>
</evidence>
<dbReference type="Proteomes" id="UP000777438">
    <property type="component" value="Unassembled WGS sequence"/>
</dbReference>
<evidence type="ECO:0000256" key="8">
    <source>
        <dbReference type="SAM" id="SignalP"/>
    </source>
</evidence>
<proteinExistence type="inferred from homology"/>
<dbReference type="PANTHER" id="PTHR11306">
    <property type="entry name" value="NIEMANN PICK TYPE C2 PROTEIN NPC2-RELATED"/>
    <property type="match status" value="1"/>
</dbReference>
<gene>
    <name evidence="10" type="ORF">B0T10DRAFT_434614</name>
</gene>
<dbReference type="SUPFAM" id="SSF81296">
    <property type="entry name" value="E set domains"/>
    <property type="match status" value="1"/>
</dbReference>
<dbReference type="Pfam" id="PF02221">
    <property type="entry name" value="E1_DerP2_DerF2"/>
    <property type="match status" value="1"/>
</dbReference>